<accession>A0A7Z0BGZ2</accession>
<dbReference type="InterPro" id="IPR001041">
    <property type="entry name" value="2Fe-2S_ferredoxin-type"/>
</dbReference>
<organism evidence="2 3">
    <name type="scientific">Nocardiopsis sinuspersici</name>
    <dbReference type="NCBI Taxonomy" id="501010"/>
    <lineage>
        <taxon>Bacteria</taxon>
        <taxon>Bacillati</taxon>
        <taxon>Actinomycetota</taxon>
        <taxon>Actinomycetes</taxon>
        <taxon>Streptosporangiales</taxon>
        <taxon>Nocardiopsidaceae</taxon>
        <taxon>Nocardiopsis</taxon>
    </lineage>
</organism>
<feature type="domain" description="2Fe-2S ferredoxin-type" evidence="1">
    <location>
        <begin position="32"/>
        <end position="70"/>
    </location>
</feature>
<dbReference type="SUPFAM" id="SSF54292">
    <property type="entry name" value="2Fe-2S ferredoxin-like"/>
    <property type="match status" value="1"/>
</dbReference>
<dbReference type="Gene3D" id="3.10.20.30">
    <property type="match status" value="1"/>
</dbReference>
<dbReference type="AlphaFoldDB" id="A0A7Z0BGZ2"/>
<reference evidence="2 3" key="1">
    <citation type="submission" date="2020-07" db="EMBL/GenBank/DDBJ databases">
        <title>Sequencing the genomes of 1000 actinobacteria strains.</title>
        <authorList>
            <person name="Klenk H.-P."/>
        </authorList>
    </citation>
    <scope>NUCLEOTIDE SEQUENCE [LARGE SCALE GENOMIC DNA]</scope>
    <source>
        <strain evidence="2 3">DSM 45278</strain>
    </source>
</reference>
<dbReference type="CDD" id="cd00207">
    <property type="entry name" value="fer2"/>
    <property type="match status" value="1"/>
</dbReference>
<evidence type="ECO:0000313" key="2">
    <source>
        <dbReference type="EMBL" id="NYH51048.1"/>
    </source>
</evidence>
<evidence type="ECO:0000313" key="3">
    <source>
        <dbReference type="Proteomes" id="UP000584931"/>
    </source>
</evidence>
<proteinExistence type="predicted"/>
<dbReference type="InterPro" id="IPR036010">
    <property type="entry name" value="2Fe-2S_ferredoxin-like_sf"/>
</dbReference>
<dbReference type="Proteomes" id="UP000584931">
    <property type="component" value="Unassembled WGS sequence"/>
</dbReference>
<comment type="caution">
    <text evidence="2">The sequence shown here is derived from an EMBL/GenBank/DDBJ whole genome shotgun (WGS) entry which is preliminary data.</text>
</comment>
<dbReference type="EMBL" id="JACCHL010000001">
    <property type="protein sequence ID" value="NYH51048.1"/>
    <property type="molecule type" value="Genomic_DNA"/>
</dbReference>
<evidence type="ECO:0000259" key="1">
    <source>
        <dbReference type="Pfam" id="PF00111"/>
    </source>
</evidence>
<name>A0A7Z0BGZ2_9ACTN</name>
<sequence>MPTGEDGTVLVTGAAAPGRRESGRERALLLRGGPCGTCETRIVAGTADHRGSVLTEEERRERGSVMICVPRAERGCAELTPGR</sequence>
<dbReference type="GO" id="GO:0051536">
    <property type="term" value="F:iron-sulfur cluster binding"/>
    <property type="evidence" value="ECO:0007669"/>
    <property type="project" value="InterPro"/>
</dbReference>
<dbReference type="InterPro" id="IPR012675">
    <property type="entry name" value="Beta-grasp_dom_sf"/>
</dbReference>
<dbReference type="Pfam" id="PF00111">
    <property type="entry name" value="Fer2"/>
    <property type="match status" value="1"/>
</dbReference>
<dbReference type="RefSeq" id="WP_218908616.1">
    <property type="nucleotide sequence ID" value="NZ_JACCHL010000001.1"/>
</dbReference>
<protein>
    <recommendedName>
        <fullName evidence="1">2Fe-2S ferredoxin-type domain-containing protein</fullName>
    </recommendedName>
</protein>
<gene>
    <name evidence="2" type="ORF">HNR06_000637</name>
</gene>